<keyword evidence="3" id="KW-0378">Hydrolase</keyword>
<keyword evidence="5" id="KW-0067">ATP-binding</keyword>
<evidence type="ECO:0000256" key="4">
    <source>
        <dbReference type="ARBA" id="ARBA00022806"/>
    </source>
</evidence>
<keyword evidence="2" id="KW-0547">Nucleotide-binding</keyword>
<organism evidence="10 11">
    <name type="scientific">Pyxidicoccus parkwayensis</name>
    <dbReference type="NCBI Taxonomy" id="2813578"/>
    <lineage>
        <taxon>Bacteria</taxon>
        <taxon>Pseudomonadati</taxon>
        <taxon>Myxococcota</taxon>
        <taxon>Myxococcia</taxon>
        <taxon>Myxococcales</taxon>
        <taxon>Cystobacterineae</taxon>
        <taxon>Myxococcaceae</taxon>
        <taxon>Pyxidicoccus</taxon>
    </lineage>
</organism>
<evidence type="ECO:0000256" key="1">
    <source>
        <dbReference type="ARBA" id="ARBA00007913"/>
    </source>
</evidence>
<keyword evidence="4" id="KW-0347">Helicase</keyword>
<dbReference type="InterPro" id="IPR047187">
    <property type="entry name" value="SF1_C_Upf1"/>
</dbReference>
<feature type="domain" description="Schlafen group 3-like DNA/RNA helicase" evidence="7">
    <location>
        <begin position="754"/>
        <end position="916"/>
    </location>
</feature>
<keyword evidence="11" id="KW-1185">Reference proteome</keyword>
<dbReference type="InterPro" id="IPR018647">
    <property type="entry name" value="SLFN_3-like_DNA/RNA_helicase"/>
</dbReference>
<comment type="similarity">
    <text evidence="1">Belongs to the DNA2/NAM7 helicase family.</text>
</comment>
<evidence type="ECO:0000256" key="5">
    <source>
        <dbReference type="ARBA" id="ARBA00022840"/>
    </source>
</evidence>
<feature type="domain" description="DNA2/NAM7 helicase helicase" evidence="8">
    <location>
        <begin position="256"/>
        <end position="463"/>
    </location>
</feature>
<dbReference type="Gene3D" id="3.40.50.300">
    <property type="entry name" value="P-loop containing nucleotide triphosphate hydrolases"/>
    <property type="match status" value="4"/>
</dbReference>
<feature type="compositionally biased region" description="Basic and acidic residues" evidence="6">
    <location>
        <begin position="1"/>
        <end position="18"/>
    </location>
</feature>
<evidence type="ECO:0000313" key="10">
    <source>
        <dbReference type="EMBL" id="QSQ20921.1"/>
    </source>
</evidence>
<evidence type="ECO:0000259" key="9">
    <source>
        <dbReference type="Pfam" id="PF13087"/>
    </source>
</evidence>
<dbReference type="InterPro" id="IPR041677">
    <property type="entry name" value="DNA2/NAM7_AAA_11"/>
</dbReference>
<dbReference type="Pfam" id="PF13087">
    <property type="entry name" value="AAA_12"/>
    <property type="match status" value="1"/>
</dbReference>
<feature type="region of interest" description="Disordered" evidence="6">
    <location>
        <begin position="48"/>
        <end position="68"/>
    </location>
</feature>
<name>A0ABX7NPZ2_9BACT</name>
<sequence length="1163" mass="128334">MRRKSEAELRKELDEARQRSLKPGLSREWARLYQNEVKKLEQALEAIRPRNRGAKERPSGNAASTVPEAADAPVEGYVASLVPLLQQLPRPQEVAGEVVRRVLPAELLSALEGEKSLYRPSMLKRVEGLDIAGDGLLSLIPHPAADPGWCGGVLMGFSGDGRVFSGEIVHMDAATGRIYATFKREPSQVLQFVKDMERWCYQPFDFSSAIQVAAAAYDQRTPVLEECLNRVHGRMPGTQGQVLDGDGPQRLWAQRWGLLWGPPGTGKTETLSTLLAESVRARPLERILAVAPTNRAVDNLALRVSRKLLNQGALVGPDGRARVFRGGVGISEELTREFPQVLHDPRYQALIAQVEQVEQQVRVLEARRAPAAEIAARKAEVRSLRKGINDETHFVAQQGDATLILITVHRALRLVSELAARTHFARVVVDEAGMVMCAASALLLPLGRQVTLAGDPKQIGPVCRVPEGAQAEVHRWLRNSPLSHLEDARQAGNASHVLLLREQHRMHPEISSVVSGFSYAGMLVDGEGPRTRKPAHVPSYPATRANWVVLDESVREAARTAAERGENGRGYQRKASAEVAVALATDAVRAGLRVLAVTPYRAQAVLLRDEGTRIGFQVEQYTASTIHRQQGTEFDVVLVDTVSAGRPFRPSDLMTMLNVAASRAREYLFVIASLAEHESPMVAMLLDRLSRVAMPGRRGGPVRSLPERNVSSEPALMSPDCLGAEIATMKRLRPLFTQEQVALFERRFDEGHHLVRGVAGSGKTFVLAHWVARVVAEKRAARVLVSFFNKALAPLMVKLIQESLRRHLGAEAESAWQRIDIQHVWSTAKTAAATYDAVFVDEAQDMTADNLIHLHDLVKPVQRPDGKTQRAFLLFMDDSQNVYGNKPIEEMKDLLPEGLNFSGRTRVLREAFRSTRQVLDLAFNVVLDPQGRHRSANPGMREFMRVQELKAQERLEEPSTSLDGLFHVTYTEREGVVPVVKAFESPSREAAWLVNEVRRLIHQERVQLGDIMVVSPGMPARFAQALQAAGVQAVAFGGRDGKGTAEFPVGVVPYVRATTIHSCKGHECPVVFFCGVEGLDTIDDWMDGMVGKSPRELERTRRSLFYVGATRAMVRQYVSSGRAGRFVDVASFYANLLASHPAEVLARASQPPRSELPAVTSTQ</sequence>
<accession>A0ABX7NPZ2</accession>
<gene>
    <name evidence="10" type="ORF">JY651_37735</name>
</gene>
<dbReference type="Proteomes" id="UP000662747">
    <property type="component" value="Chromosome"/>
</dbReference>
<evidence type="ECO:0000259" key="8">
    <source>
        <dbReference type="Pfam" id="PF13086"/>
    </source>
</evidence>
<dbReference type="Pfam" id="PF09848">
    <property type="entry name" value="SLFN-g3_helicase"/>
    <property type="match status" value="1"/>
</dbReference>
<feature type="region of interest" description="Disordered" evidence="6">
    <location>
        <begin position="1"/>
        <end position="22"/>
    </location>
</feature>
<reference evidence="10 11" key="1">
    <citation type="submission" date="2021-02" db="EMBL/GenBank/DDBJ databases">
        <title>De Novo genome assembly of isolated myxobacteria.</title>
        <authorList>
            <person name="Stevens D.C."/>
        </authorList>
    </citation>
    <scope>NUCLEOTIDE SEQUENCE [LARGE SCALE GENOMIC DNA]</scope>
    <source>
        <strain evidence="11">SCPEA02</strain>
    </source>
</reference>
<dbReference type="InterPro" id="IPR041679">
    <property type="entry name" value="DNA2/NAM7-like_C"/>
</dbReference>
<dbReference type="Pfam" id="PF13086">
    <property type="entry name" value="AAA_11"/>
    <property type="match status" value="1"/>
</dbReference>
<dbReference type="RefSeq" id="WP_206722501.1">
    <property type="nucleotide sequence ID" value="NZ_CP071090.1"/>
</dbReference>
<dbReference type="CDD" id="cd18808">
    <property type="entry name" value="SF1_C_Upf1"/>
    <property type="match status" value="1"/>
</dbReference>
<evidence type="ECO:0000256" key="3">
    <source>
        <dbReference type="ARBA" id="ARBA00022801"/>
    </source>
</evidence>
<evidence type="ECO:0000313" key="11">
    <source>
        <dbReference type="Proteomes" id="UP000662747"/>
    </source>
</evidence>
<dbReference type="PANTHER" id="PTHR43788:SF8">
    <property type="entry name" value="DNA-BINDING PROTEIN SMUBP-2"/>
    <property type="match status" value="1"/>
</dbReference>
<evidence type="ECO:0000259" key="7">
    <source>
        <dbReference type="Pfam" id="PF09848"/>
    </source>
</evidence>
<dbReference type="SUPFAM" id="SSF52540">
    <property type="entry name" value="P-loop containing nucleoside triphosphate hydrolases"/>
    <property type="match status" value="2"/>
</dbReference>
<dbReference type="PANTHER" id="PTHR43788">
    <property type="entry name" value="DNA2/NAM7 HELICASE FAMILY MEMBER"/>
    <property type="match status" value="1"/>
</dbReference>
<dbReference type="InterPro" id="IPR027417">
    <property type="entry name" value="P-loop_NTPase"/>
</dbReference>
<dbReference type="EMBL" id="CP071090">
    <property type="protein sequence ID" value="QSQ20921.1"/>
    <property type="molecule type" value="Genomic_DNA"/>
</dbReference>
<feature type="domain" description="DNA2/NAM7 helicase-like C-terminal" evidence="9">
    <location>
        <begin position="489"/>
        <end position="673"/>
    </location>
</feature>
<dbReference type="InterPro" id="IPR050534">
    <property type="entry name" value="Coronavir_polyprotein_1ab"/>
</dbReference>
<protein>
    <submittedName>
        <fullName evidence="10">AAA family ATPase</fullName>
    </submittedName>
</protein>
<evidence type="ECO:0000256" key="2">
    <source>
        <dbReference type="ARBA" id="ARBA00022741"/>
    </source>
</evidence>
<evidence type="ECO:0000256" key="6">
    <source>
        <dbReference type="SAM" id="MobiDB-lite"/>
    </source>
</evidence>
<proteinExistence type="inferred from homology"/>